<feature type="domain" description="HTH crp-type" evidence="5">
    <location>
        <begin position="173"/>
        <end position="244"/>
    </location>
</feature>
<evidence type="ECO:0000259" key="4">
    <source>
        <dbReference type="PROSITE" id="PS50042"/>
    </source>
</evidence>
<dbReference type="InterPro" id="IPR014710">
    <property type="entry name" value="RmlC-like_jellyroll"/>
</dbReference>
<evidence type="ECO:0000259" key="5">
    <source>
        <dbReference type="PROSITE" id="PS51063"/>
    </source>
</evidence>
<dbReference type="SMART" id="SM00100">
    <property type="entry name" value="cNMP"/>
    <property type="match status" value="1"/>
</dbReference>
<keyword evidence="2" id="KW-0238">DNA-binding</keyword>
<dbReference type="PANTHER" id="PTHR24567">
    <property type="entry name" value="CRP FAMILY TRANSCRIPTIONAL REGULATORY PROTEIN"/>
    <property type="match status" value="1"/>
</dbReference>
<dbReference type="PANTHER" id="PTHR24567:SF28">
    <property type="entry name" value="LISTERIOLYSIN REGULATORY PROTEIN"/>
    <property type="match status" value="1"/>
</dbReference>
<accession>A0ABS9AQ54</accession>
<dbReference type="Gene3D" id="2.60.120.10">
    <property type="entry name" value="Jelly Rolls"/>
    <property type="match status" value="1"/>
</dbReference>
<dbReference type="InterPro" id="IPR012318">
    <property type="entry name" value="HTH_CRP"/>
</dbReference>
<proteinExistence type="predicted"/>
<comment type="caution">
    <text evidence="6">The sequence shown here is derived from an EMBL/GenBank/DDBJ whole genome shotgun (WGS) entry which is preliminary data.</text>
</comment>
<sequence length="254" mass="28623">MPTWRKVVNIPIYPPDSSSTDLLFKPKQLRELVNGVPWLSELDEEEVTALLQDSELQSLKTREWLFRQDAPAHWLYIVINGAVRLARSAGDGRLATIRCVERGGTLGELSMVSSAGVYLYSAEALRRTHVLAIPAQHCREIMDRQPACRAEFMSRLALELTERLEDLALLTQADAMSRLVSYILRQLPAGRSKSPRVVRLSIPKRWLAAQLAMTPETLSRLLAKLRDGGVIGIDRQRLTVLDEQKLRDAMLADD</sequence>
<dbReference type="Gene3D" id="1.10.10.10">
    <property type="entry name" value="Winged helix-like DNA-binding domain superfamily/Winged helix DNA-binding domain"/>
    <property type="match status" value="1"/>
</dbReference>
<keyword evidence="3" id="KW-0804">Transcription</keyword>
<dbReference type="PROSITE" id="PS51063">
    <property type="entry name" value="HTH_CRP_2"/>
    <property type="match status" value="1"/>
</dbReference>
<evidence type="ECO:0000313" key="7">
    <source>
        <dbReference type="Proteomes" id="UP001320272"/>
    </source>
</evidence>
<dbReference type="InterPro" id="IPR036388">
    <property type="entry name" value="WH-like_DNA-bd_sf"/>
</dbReference>
<name>A0ABS9AQ54_9GAMM</name>
<evidence type="ECO:0000256" key="1">
    <source>
        <dbReference type="ARBA" id="ARBA00023015"/>
    </source>
</evidence>
<dbReference type="PROSITE" id="PS50042">
    <property type="entry name" value="CNMP_BINDING_3"/>
    <property type="match status" value="1"/>
</dbReference>
<dbReference type="SMART" id="SM00419">
    <property type="entry name" value="HTH_CRP"/>
    <property type="match status" value="1"/>
</dbReference>
<dbReference type="InterPro" id="IPR036390">
    <property type="entry name" value="WH_DNA-bd_sf"/>
</dbReference>
<dbReference type="Pfam" id="PF13545">
    <property type="entry name" value="HTH_Crp_2"/>
    <property type="match status" value="1"/>
</dbReference>
<dbReference type="CDD" id="cd00038">
    <property type="entry name" value="CAP_ED"/>
    <property type="match status" value="1"/>
</dbReference>
<dbReference type="InterPro" id="IPR018490">
    <property type="entry name" value="cNMP-bd_dom_sf"/>
</dbReference>
<reference evidence="6 7" key="1">
    <citation type="journal article" date="2021" name="Front. Microbiol.">
        <title>Aerobic Denitrification and Heterotrophic Sulfur Oxidation in the Genus Halomonas Revealed by Six Novel Species Characterizations and Genome-Based Analysis.</title>
        <authorList>
            <person name="Wang L."/>
            <person name="Shao Z."/>
        </authorList>
    </citation>
    <scope>NUCLEOTIDE SEQUENCE [LARGE SCALE GENOMIC DNA]</scope>
    <source>
        <strain evidence="6 7">MCCC 1A11058</strain>
    </source>
</reference>
<dbReference type="InterPro" id="IPR000595">
    <property type="entry name" value="cNMP-bd_dom"/>
</dbReference>
<dbReference type="Pfam" id="PF00027">
    <property type="entry name" value="cNMP_binding"/>
    <property type="match status" value="1"/>
</dbReference>
<keyword evidence="1" id="KW-0805">Transcription regulation</keyword>
<dbReference type="EMBL" id="JABFTV010000003">
    <property type="protein sequence ID" value="MCE8023766.1"/>
    <property type="molecule type" value="Genomic_DNA"/>
</dbReference>
<dbReference type="InterPro" id="IPR050397">
    <property type="entry name" value="Env_Response_Regulators"/>
</dbReference>
<evidence type="ECO:0000256" key="3">
    <source>
        <dbReference type="ARBA" id="ARBA00023163"/>
    </source>
</evidence>
<evidence type="ECO:0000313" key="6">
    <source>
        <dbReference type="EMBL" id="MCE8023766.1"/>
    </source>
</evidence>
<evidence type="ECO:0000256" key="2">
    <source>
        <dbReference type="ARBA" id="ARBA00023125"/>
    </source>
</evidence>
<dbReference type="SUPFAM" id="SSF51206">
    <property type="entry name" value="cAMP-binding domain-like"/>
    <property type="match status" value="1"/>
</dbReference>
<keyword evidence="7" id="KW-1185">Reference proteome</keyword>
<gene>
    <name evidence="6" type="ORF">HOP59_06455</name>
</gene>
<protein>
    <submittedName>
        <fullName evidence="6">Crp/Fnr family transcriptional regulator</fullName>
    </submittedName>
</protein>
<feature type="domain" description="Cyclic nucleotide-binding" evidence="4">
    <location>
        <begin position="38"/>
        <end position="142"/>
    </location>
</feature>
<organism evidence="6 7">
    <name type="scientific">Billgrantia aerodenitrificans</name>
    <dbReference type="NCBI Taxonomy" id="2733483"/>
    <lineage>
        <taxon>Bacteria</taxon>
        <taxon>Pseudomonadati</taxon>
        <taxon>Pseudomonadota</taxon>
        <taxon>Gammaproteobacteria</taxon>
        <taxon>Oceanospirillales</taxon>
        <taxon>Halomonadaceae</taxon>
        <taxon>Billgrantia</taxon>
    </lineage>
</organism>
<dbReference type="Proteomes" id="UP001320272">
    <property type="component" value="Unassembled WGS sequence"/>
</dbReference>
<dbReference type="SUPFAM" id="SSF46785">
    <property type="entry name" value="Winged helix' DNA-binding domain"/>
    <property type="match status" value="1"/>
</dbReference>